<sequence>MDDVQSCNSMISSNNNYFKSSKSINELVLRLGQKSFEEIHIVCQHRDAKHKIPRSNPFLIQADIKKHINRQYHQHEIFEAGSVSRSGKCILCNGPHSATSKICPRHTHEQKILEFKCRNHLTIGEARRLYTQSSKTHYSDAAKINTTAPNIEEIVNQRVESIVQNITTKMEQQTTLLIEIFQKTIENLVQYLVSVFHQTDLKKSPNRKRQMINIVPPLIIPYNGMQVEAMLQIKTVFAVFLFREFPWNCRSLQNKKIWLHQPPFTTSEFWVFQETFLKADDRLSFPNKIFFRTHRNNRTGGGLLIGIPPNMSGHVIFENSNDPNLEMLAVEIQSHNVTFTIVNIYAPHGFDIHQVQNFFQYSKNENFYFGGFQPTPPLLGRKNIYAQKRRILDWLNQSHFSILNTSTPTHITHNFTSSVIDLTLCSAALLNEVYCYVSDCTFESDHLPIVVSWSKLTNATKYLKTIYWNPILRDSNNFLQSIADPTVEIVTEKNFAHYKY</sequence>
<dbReference type="Pfam" id="PF14529">
    <property type="entry name" value="Exo_endo_phos_2"/>
    <property type="match status" value="1"/>
</dbReference>
<accession>A0AAV4UAP5</accession>
<dbReference type="AlphaFoldDB" id="A0AAV4UAP5"/>
<keyword evidence="2" id="KW-0808">Transferase</keyword>
<name>A0AAV4UAP5_CAEEX</name>
<dbReference type="GO" id="GO:0003964">
    <property type="term" value="F:RNA-directed DNA polymerase activity"/>
    <property type="evidence" value="ECO:0007669"/>
    <property type="project" value="UniProtKB-KW"/>
</dbReference>
<reference evidence="2 3" key="1">
    <citation type="submission" date="2021-06" db="EMBL/GenBank/DDBJ databases">
        <title>Caerostris extrusa draft genome.</title>
        <authorList>
            <person name="Kono N."/>
            <person name="Arakawa K."/>
        </authorList>
    </citation>
    <scope>NUCLEOTIDE SEQUENCE [LARGE SCALE GENOMIC DNA]</scope>
</reference>
<keyword evidence="2" id="KW-0695">RNA-directed DNA polymerase</keyword>
<protein>
    <submittedName>
        <fullName evidence="2">Reverse transcriptase domain-containing protein</fullName>
    </submittedName>
</protein>
<evidence type="ECO:0000259" key="1">
    <source>
        <dbReference type="Pfam" id="PF14529"/>
    </source>
</evidence>
<keyword evidence="3" id="KW-1185">Reference proteome</keyword>
<dbReference type="Gene3D" id="3.60.10.10">
    <property type="entry name" value="Endonuclease/exonuclease/phosphatase"/>
    <property type="match status" value="1"/>
</dbReference>
<dbReference type="Proteomes" id="UP001054945">
    <property type="component" value="Unassembled WGS sequence"/>
</dbReference>
<proteinExistence type="predicted"/>
<dbReference type="InterPro" id="IPR005135">
    <property type="entry name" value="Endo/exonuclease/phosphatase"/>
</dbReference>
<dbReference type="SUPFAM" id="SSF56219">
    <property type="entry name" value="DNase I-like"/>
    <property type="match status" value="1"/>
</dbReference>
<organism evidence="2 3">
    <name type="scientific">Caerostris extrusa</name>
    <name type="common">Bark spider</name>
    <name type="synonym">Caerostris bankana</name>
    <dbReference type="NCBI Taxonomy" id="172846"/>
    <lineage>
        <taxon>Eukaryota</taxon>
        <taxon>Metazoa</taxon>
        <taxon>Ecdysozoa</taxon>
        <taxon>Arthropoda</taxon>
        <taxon>Chelicerata</taxon>
        <taxon>Arachnida</taxon>
        <taxon>Araneae</taxon>
        <taxon>Araneomorphae</taxon>
        <taxon>Entelegynae</taxon>
        <taxon>Araneoidea</taxon>
        <taxon>Araneidae</taxon>
        <taxon>Caerostris</taxon>
    </lineage>
</organism>
<feature type="domain" description="Endonuclease/exonuclease/phosphatase" evidence="1">
    <location>
        <begin position="386"/>
        <end position="450"/>
    </location>
</feature>
<dbReference type="EMBL" id="BPLR01012560">
    <property type="protein sequence ID" value="GIY54848.1"/>
    <property type="molecule type" value="Genomic_DNA"/>
</dbReference>
<evidence type="ECO:0000313" key="2">
    <source>
        <dbReference type="EMBL" id="GIY54848.1"/>
    </source>
</evidence>
<keyword evidence="2" id="KW-0548">Nucleotidyltransferase</keyword>
<gene>
    <name evidence="2" type="primary">AVEN_231501_1</name>
    <name evidence="2" type="ORF">CEXT_375031</name>
</gene>
<comment type="caution">
    <text evidence="2">The sequence shown here is derived from an EMBL/GenBank/DDBJ whole genome shotgun (WGS) entry which is preliminary data.</text>
</comment>
<dbReference type="InterPro" id="IPR036691">
    <property type="entry name" value="Endo/exonu/phosph_ase_sf"/>
</dbReference>
<evidence type="ECO:0000313" key="3">
    <source>
        <dbReference type="Proteomes" id="UP001054945"/>
    </source>
</evidence>